<feature type="transmembrane region" description="Helical" evidence="1">
    <location>
        <begin position="54"/>
        <end position="77"/>
    </location>
</feature>
<evidence type="ECO:0000313" key="4">
    <source>
        <dbReference type="Proteomes" id="UP000092582"/>
    </source>
</evidence>
<evidence type="ECO:0000313" key="3">
    <source>
        <dbReference type="EMBL" id="ANP72973.1"/>
    </source>
</evidence>
<dbReference type="KEGG" id="cart:PA27867_2021"/>
<keyword evidence="1" id="KW-0472">Membrane</keyword>
<evidence type="ECO:0000256" key="1">
    <source>
        <dbReference type="SAM" id="Phobius"/>
    </source>
</evidence>
<dbReference type="InterPro" id="IPR021949">
    <property type="entry name" value="DUF3566_TM"/>
</dbReference>
<protein>
    <submittedName>
        <fullName evidence="3">Membrane protein</fullName>
    </submittedName>
</protein>
<keyword evidence="1" id="KW-1133">Transmembrane helix</keyword>
<organism evidence="3 4">
    <name type="scientific">Cryobacterium arcticum</name>
    <dbReference type="NCBI Taxonomy" id="670052"/>
    <lineage>
        <taxon>Bacteria</taxon>
        <taxon>Bacillati</taxon>
        <taxon>Actinomycetota</taxon>
        <taxon>Actinomycetes</taxon>
        <taxon>Micrococcales</taxon>
        <taxon>Microbacteriaceae</taxon>
        <taxon>Cryobacterium</taxon>
    </lineage>
</organism>
<sequence length="152" mass="15742">MVRGDTAGPDRGAGRGDPVTDVAEKLARKAEHGTPTRQMQLTLAHIGVWSSTKLALVVSVCLNLVTVAFIFGVAQLLGDADVVKTLTSSYEDLTTKTLNLSVILDGNTVAGFAAAVVVLNTVLVTASGAIYAVLFNLSVRATGGTLTGFRNP</sequence>
<evidence type="ECO:0000259" key="2">
    <source>
        <dbReference type="Pfam" id="PF12089"/>
    </source>
</evidence>
<dbReference type="AlphaFoldDB" id="A0A1B1BKP2"/>
<accession>A0A1B1BKP2</accession>
<feature type="transmembrane region" description="Helical" evidence="1">
    <location>
        <begin position="109"/>
        <end position="134"/>
    </location>
</feature>
<dbReference type="Proteomes" id="UP000092582">
    <property type="component" value="Chromosome 1"/>
</dbReference>
<keyword evidence="1" id="KW-0812">Transmembrane</keyword>
<dbReference type="EMBL" id="CP016282">
    <property type="protein sequence ID" value="ANP72973.1"/>
    <property type="molecule type" value="Genomic_DNA"/>
</dbReference>
<feature type="domain" description="DUF3566" evidence="2">
    <location>
        <begin position="37"/>
        <end position="145"/>
    </location>
</feature>
<dbReference type="STRING" id="670052.PA27867_2021"/>
<keyword evidence="4" id="KW-1185">Reference proteome</keyword>
<gene>
    <name evidence="3" type="ORF">PA27867_2021</name>
</gene>
<proteinExistence type="predicted"/>
<reference evidence="3 4" key="1">
    <citation type="submission" date="2016-06" db="EMBL/GenBank/DDBJ databases">
        <title>Genome sequencing of Cryobacterium arcticum PAMC 27867.</title>
        <authorList>
            <person name="Lee J."/>
            <person name="Kim O.-S."/>
        </authorList>
    </citation>
    <scope>NUCLEOTIDE SEQUENCE [LARGE SCALE GENOMIC DNA]</scope>
    <source>
        <strain evidence="3 4">PAMC 27867</strain>
    </source>
</reference>
<name>A0A1B1BKP2_9MICO</name>
<dbReference type="Pfam" id="PF12089">
    <property type="entry name" value="DUF3566"/>
    <property type="match status" value="1"/>
</dbReference>